<name>A0A6C0BXW0_9ZZZZ</name>
<keyword evidence="1" id="KW-0472">Membrane</keyword>
<feature type="transmembrane region" description="Helical" evidence="1">
    <location>
        <begin position="85"/>
        <end position="104"/>
    </location>
</feature>
<evidence type="ECO:0000259" key="2">
    <source>
        <dbReference type="Pfam" id="PF07885"/>
    </source>
</evidence>
<dbReference type="EMBL" id="MN739271">
    <property type="protein sequence ID" value="QHS96374.1"/>
    <property type="molecule type" value="Genomic_DNA"/>
</dbReference>
<protein>
    <recommendedName>
        <fullName evidence="2">Potassium channel domain-containing protein</fullName>
    </recommendedName>
</protein>
<dbReference type="AlphaFoldDB" id="A0A6C0BXW0"/>
<dbReference type="Pfam" id="PF07885">
    <property type="entry name" value="Ion_trans_2"/>
    <property type="match status" value="1"/>
</dbReference>
<organism evidence="3">
    <name type="scientific">viral metagenome</name>
    <dbReference type="NCBI Taxonomy" id="1070528"/>
    <lineage>
        <taxon>unclassified sequences</taxon>
        <taxon>metagenomes</taxon>
        <taxon>organismal metagenomes</taxon>
    </lineage>
</organism>
<evidence type="ECO:0000313" key="3">
    <source>
        <dbReference type="EMBL" id="QHS96374.1"/>
    </source>
</evidence>
<feature type="transmembrane region" description="Helical" evidence="1">
    <location>
        <begin position="21"/>
        <end position="40"/>
    </location>
</feature>
<proteinExistence type="predicted"/>
<accession>A0A6C0BXW0</accession>
<evidence type="ECO:0000256" key="1">
    <source>
        <dbReference type="SAM" id="Phobius"/>
    </source>
</evidence>
<reference evidence="3" key="1">
    <citation type="journal article" date="2020" name="Nature">
        <title>Giant virus diversity and host interactions through global metagenomics.</title>
        <authorList>
            <person name="Schulz F."/>
            <person name="Roux S."/>
            <person name="Paez-Espino D."/>
            <person name="Jungbluth S."/>
            <person name="Walsh D.A."/>
            <person name="Denef V.J."/>
            <person name="McMahon K.D."/>
            <person name="Konstantinidis K.T."/>
            <person name="Eloe-Fadrosh E.A."/>
            <person name="Kyrpides N.C."/>
            <person name="Woyke T."/>
        </authorList>
    </citation>
    <scope>NUCLEOTIDE SEQUENCE</scope>
    <source>
        <strain evidence="3">GVMAG-M-3300020166-18</strain>
    </source>
</reference>
<sequence>MAKSILGLGIFRYSNEIIQKMTIHLIVLLIATLVFLSVGYNSDDWNGIDEKKDVTLQDKCFNRFYFSVITFSTIGYGDISPKTTALRASTIIFALIMTVEYYLLYKY</sequence>
<keyword evidence="1" id="KW-0812">Transmembrane</keyword>
<feature type="domain" description="Potassium channel" evidence="2">
    <location>
        <begin position="28"/>
        <end position="98"/>
    </location>
</feature>
<dbReference type="SUPFAM" id="SSF81324">
    <property type="entry name" value="Voltage-gated potassium channels"/>
    <property type="match status" value="1"/>
</dbReference>
<keyword evidence="1" id="KW-1133">Transmembrane helix</keyword>
<dbReference type="InterPro" id="IPR013099">
    <property type="entry name" value="K_chnl_dom"/>
</dbReference>
<dbReference type="Gene3D" id="1.10.287.70">
    <property type="match status" value="1"/>
</dbReference>